<dbReference type="AlphaFoldDB" id="A0A2S6ACY4"/>
<accession>A0A2S6ACY4</accession>
<evidence type="ECO:0000313" key="2">
    <source>
        <dbReference type="Proteomes" id="UP000239874"/>
    </source>
</evidence>
<gene>
    <name evidence="1" type="ORF">C5E45_32880</name>
</gene>
<sequence length="76" mass="8709">MPIVDDYYRARDGEEWHYECWNQPPVTHGVQMPDSGEKCDICGKEAWRKHEGVLLCGACWNVALKRGEVAGHADHR</sequence>
<proteinExistence type="predicted"/>
<evidence type="ECO:0000313" key="1">
    <source>
        <dbReference type="EMBL" id="PPJ31887.1"/>
    </source>
</evidence>
<organism evidence="1 2">
    <name type="scientific">Nocardia nova</name>
    <dbReference type="NCBI Taxonomy" id="37330"/>
    <lineage>
        <taxon>Bacteria</taxon>
        <taxon>Bacillati</taxon>
        <taxon>Actinomycetota</taxon>
        <taxon>Actinomycetes</taxon>
        <taxon>Mycobacteriales</taxon>
        <taxon>Nocardiaceae</taxon>
        <taxon>Nocardia</taxon>
    </lineage>
</organism>
<comment type="caution">
    <text evidence="1">The sequence shown here is derived from an EMBL/GenBank/DDBJ whole genome shotgun (WGS) entry which is preliminary data.</text>
</comment>
<protein>
    <submittedName>
        <fullName evidence="1">Uncharacterized protein</fullName>
    </submittedName>
</protein>
<name>A0A2S6ACY4_9NOCA</name>
<reference evidence="1 2" key="1">
    <citation type="submission" date="2018-02" db="EMBL/GenBank/DDBJ databases">
        <title>8 Nocardia nova and 1 Nocardia cyriacigeorgica strain used for evolution to TMP-SMX.</title>
        <authorList>
            <person name="Mehta H."/>
            <person name="Weng J."/>
            <person name="Shamoo Y."/>
        </authorList>
    </citation>
    <scope>NUCLEOTIDE SEQUENCE [LARGE SCALE GENOMIC DNA]</scope>
    <source>
        <strain evidence="1 2">MDA3139</strain>
    </source>
</reference>
<dbReference type="EMBL" id="PSZC01000039">
    <property type="protein sequence ID" value="PPJ31887.1"/>
    <property type="molecule type" value="Genomic_DNA"/>
</dbReference>
<dbReference type="Proteomes" id="UP000239874">
    <property type="component" value="Unassembled WGS sequence"/>
</dbReference>